<dbReference type="PANTHER" id="PTHR43003">
    <property type="entry name" value="DNA-3-METHYLADENINE GLYCOSYLASE"/>
    <property type="match status" value="1"/>
</dbReference>
<dbReference type="GO" id="GO:0008725">
    <property type="term" value="F:DNA-3-methyladenine glycosylase activity"/>
    <property type="evidence" value="ECO:0007669"/>
    <property type="project" value="TreeGrafter"/>
</dbReference>
<dbReference type="GO" id="GO:0043916">
    <property type="term" value="F:DNA-7-methylguanine glycosylase activity"/>
    <property type="evidence" value="ECO:0007669"/>
    <property type="project" value="TreeGrafter"/>
</dbReference>
<dbReference type="InterPro" id="IPR051912">
    <property type="entry name" value="Alkylbase_DNA_Glycosylase/TA"/>
</dbReference>
<evidence type="ECO:0000256" key="4">
    <source>
        <dbReference type="SAM" id="MobiDB-lite"/>
    </source>
</evidence>
<dbReference type="GO" id="GO:0006285">
    <property type="term" value="P:base-excision repair, AP site formation"/>
    <property type="evidence" value="ECO:0007669"/>
    <property type="project" value="TreeGrafter"/>
</dbReference>
<feature type="region of interest" description="Disordered" evidence="4">
    <location>
        <begin position="1"/>
        <end position="103"/>
    </location>
</feature>
<dbReference type="SMART" id="SM00478">
    <property type="entry name" value="ENDO3c"/>
    <property type="match status" value="1"/>
</dbReference>
<dbReference type="Pfam" id="PF00730">
    <property type="entry name" value="HhH-GPD"/>
    <property type="match status" value="1"/>
</dbReference>
<dbReference type="Proteomes" id="UP001150942">
    <property type="component" value="Unassembled WGS sequence"/>
</dbReference>
<keyword evidence="7" id="KW-1185">Reference proteome</keyword>
<evidence type="ECO:0000259" key="5">
    <source>
        <dbReference type="SMART" id="SM00478"/>
    </source>
</evidence>
<dbReference type="FunFam" id="1.10.340.30:FF:000004">
    <property type="entry name" value="DNA-3-methyladenine glycosylase II"/>
    <property type="match status" value="1"/>
</dbReference>
<organism evidence="6 7">
    <name type="scientific">Penicillium cf. viridicatum</name>
    <dbReference type="NCBI Taxonomy" id="2972119"/>
    <lineage>
        <taxon>Eukaryota</taxon>
        <taxon>Fungi</taxon>
        <taxon>Dikarya</taxon>
        <taxon>Ascomycota</taxon>
        <taxon>Pezizomycotina</taxon>
        <taxon>Eurotiomycetes</taxon>
        <taxon>Eurotiomycetidae</taxon>
        <taxon>Eurotiales</taxon>
        <taxon>Aspergillaceae</taxon>
        <taxon>Penicillium</taxon>
    </lineage>
</organism>
<comment type="caution">
    <text evidence="6">The sequence shown here is derived from an EMBL/GenBank/DDBJ whole genome shotgun (WGS) entry which is preliminary data.</text>
</comment>
<feature type="compositionally biased region" description="Polar residues" evidence="4">
    <location>
        <begin position="78"/>
        <end position="87"/>
    </location>
</feature>
<dbReference type="SUPFAM" id="SSF48150">
    <property type="entry name" value="DNA-glycosylase"/>
    <property type="match status" value="1"/>
</dbReference>
<accession>A0A9W9T9P3</accession>
<feature type="compositionally biased region" description="Polar residues" evidence="4">
    <location>
        <begin position="19"/>
        <end position="35"/>
    </location>
</feature>
<protein>
    <recommendedName>
        <fullName evidence="5">HhH-GPD domain-containing protein</fullName>
    </recommendedName>
</protein>
<sequence>MSLRRSARLGSIPTIKTPLLQSAAPSEATRVQRSAVTKPRKAPTKPNKSDKKPTKTKPKTGTSYWSPEPAVTEKQETDNQPSTTNPTIFRPQTPPPLDRPVDPHRTNATLITPHGSTVNAYPAHVEDASPSKTGLPRPMATTGTLLEKAVAHLIATDPRIATVIEQNPCPLFSPAGLAEEIDPFNSLTSSIIGQQVSGAAAKSIRNKFLTLFDLPDTVAPDGHRHAKFPTPDQVAKCDIPTLRTAGLSQRKAEYIQGLAEKFASGELGARMLVRATDEELFEKLIAVRGLGKWSVEMFAMFALKRIDVFSTGDLGVQRGCAAFVGRDVSKLKGKGGGKFKYMAEKDMLELAAKFAPYRSLFMWYMWRIEDVDVAQEVQDPLVDYKIDQRYKRAKKIDLYSISTLRLRNQAMGRRRRRPFHYEESTPGVYSMSTTMLPNPPVFIFY</sequence>
<keyword evidence="2" id="KW-0227">DNA damage</keyword>
<dbReference type="GO" id="GO:0032993">
    <property type="term" value="C:protein-DNA complex"/>
    <property type="evidence" value="ECO:0007669"/>
    <property type="project" value="TreeGrafter"/>
</dbReference>
<comment type="similarity">
    <text evidence="1">Belongs to the alkylbase DNA glycosidase AlkA family.</text>
</comment>
<dbReference type="GO" id="GO:0005634">
    <property type="term" value="C:nucleus"/>
    <property type="evidence" value="ECO:0007669"/>
    <property type="project" value="TreeGrafter"/>
</dbReference>
<evidence type="ECO:0000256" key="2">
    <source>
        <dbReference type="ARBA" id="ARBA00022763"/>
    </source>
</evidence>
<reference evidence="6" key="2">
    <citation type="journal article" date="2023" name="IMA Fungus">
        <title>Comparative genomic study of the Penicillium genus elucidates a diverse pangenome and 15 lateral gene transfer events.</title>
        <authorList>
            <person name="Petersen C."/>
            <person name="Sorensen T."/>
            <person name="Nielsen M.R."/>
            <person name="Sondergaard T.E."/>
            <person name="Sorensen J.L."/>
            <person name="Fitzpatrick D.A."/>
            <person name="Frisvad J.C."/>
            <person name="Nielsen K.L."/>
        </authorList>
    </citation>
    <scope>NUCLEOTIDE SEQUENCE</scope>
    <source>
        <strain evidence="6">IBT 20477</strain>
    </source>
</reference>
<dbReference type="CDD" id="cd00056">
    <property type="entry name" value="ENDO3c"/>
    <property type="match status" value="1"/>
</dbReference>
<proteinExistence type="inferred from homology"/>
<gene>
    <name evidence="6" type="ORF">N7449_001613</name>
</gene>
<evidence type="ECO:0000256" key="3">
    <source>
        <dbReference type="ARBA" id="ARBA00023204"/>
    </source>
</evidence>
<dbReference type="Gene3D" id="1.10.1670.40">
    <property type="match status" value="1"/>
</dbReference>
<feature type="domain" description="HhH-GPD" evidence="5">
    <location>
        <begin position="192"/>
        <end position="370"/>
    </location>
</feature>
<dbReference type="Gene3D" id="1.10.340.30">
    <property type="entry name" value="Hypothetical protein, domain 2"/>
    <property type="match status" value="1"/>
</dbReference>
<dbReference type="InterPro" id="IPR011257">
    <property type="entry name" value="DNA_glycosylase"/>
</dbReference>
<dbReference type="InterPro" id="IPR003265">
    <property type="entry name" value="HhH-GPD_domain"/>
</dbReference>
<dbReference type="GO" id="GO:0006307">
    <property type="term" value="P:DNA alkylation repair"/>
    <property type="evidence" value="ECO:0007669"/>
    <property type="project" value="TreeGrafter"/>
</dbReference>
<dbReference type="PANTHER" id="PTHR43003:SF5">
    <property type="entry name" value="DNA-3-METHYLADENINE GLYCOSYLASE"/>
    <property type="match status" value="1"/>
</dbReference>
<evidence type="ECO:0000313" key="7">
    <source>
        <dbReference type="Proteomes" id="UP001150942"/>
    </source>
</evidence>
<keyword evidence="3" id="KW-0234">DNA repair</keyword>
<name>A0A9W9T9P3_9EURO</name>
<dbReference type="GO" id="GO:0032131">
    <property type="term" value="F:alkylated DNA binding"/>
    <property type="evidence" value="ECO:0007669"/>
    <property type="project" value="TreeGrafter"/>
</dbReference>
<dbReference type="EMBL" id="JAPQKQ010000001">
    <property type="protein sequence ID" value="KAJ5214444.1"/>
    <property type="molecule type" value="Genomic_DNA"/>
</dbReference>
<evidence type="ECO:0000313" key="6">
    <source>
        <dbReference type="EMBL" id="KAJ5214444.1"/>
    </source>
</evidence>
<reference evidence="6" key="1">
    <citation type="submission" date="2022-11" db="EMBL/GenBank/DDBJ databases">
        <authorList>
            <person name="Petersen C."/>
        </authorList>
    </citation>
    <scope>NUCLEOTIDE SEQUENCE</scope>
    <source>
        <strain evidence="6">IBT 20477</strain>
    </source>
</reference>
<dbReference type="OrthoDB" id="415889at2759"/>
<evidence type="ECO:0000256" key="1">
    <source>
        <dbReference type="ARBA" id="ARBA00010817"/>
    </source>
</evidence>
<dbReference type="AlphaFoldDB" id="A0A9W9T9P3"/>